<evidence type="ECO:0000313" key="3">
    <source>
        <dbReference type="EMBL" id="GFT00873.1"/>
    </source>
</evidence>
<dbReference type="EMBL" id="BMAW01068695">
    <property type="protein sequence ID" value="GFT65635.1"/>
    <property type="molecule type" value="Genomic_DNA"/>
</dbReference>
<protein>
    <submittedName>
        <fullName evidence="4">Uncharacterized protein</fullName>
    </submittedName>
</protein>
<gene>
    <name evidence="4" type="primary">ATM</name>
    <name evidence="2" type="ORF">NPIL_286591</name>
    <name evidence="3" type="ORF">NPIL_359581</name>
    <name evidence="4" type="ORF">NPIL_652551</name>
</gene>
<feature type="chain" id="PRO_5036596986" evidence="1">
    <location>
        <begin position="18"/>
        <end position="141"/>
    </location>
</feature>
<dbReference type="EMBL" id="BMAW01045293">
    <property type="protein sequence ID" value="GFS48920.1"/>
    <property type="molecule type" value="Genomic_DNA"/>
</dbReference>
<dbReference type="OrthoDB" id="381190at2759"/>
<evidence type="ECO:0000256" key="1">
    <source>
        <dbReference type="SAM" id="SignalP"/>
    </source>
</evidence>
<dbReference type="Proteomes" id="UP000887013">
    <property type="component" value="Unassembled WGS sequence"/>
</dbReference>
<evidence type="ECO:0000313" key="4">
    <source>
        <dbReference type="EMBL" id="GFT65635.1"/>
    </source>
</evidence>
<keyword evidence="1" id="KW-0732">Signal</keyword>
<organism evidence="4 5">
    <name type="scientific">Nephila pilipes</name>
    <name type="common">Giant wood spider</name>
    <name type="synonym">Nephila maculata</name>
    <dbReference type="NCBI Taxonomy" id="299642"/>
    <lineage>
        <taxon>Eukaryota</taxon>
        <taxon>Metazoa</taxon>
        <taxon>Ecdysozoa</taxon>
        <taxon>Arthropoda</taxon>
        <taxon>Chelicerata</taxon>
        <taxon>Arachnida</taxon>
        <taxon>Araneae</taxon>
        <taxon>Araneomorphae</taxon>
        <taxon>Entelegynae</taxon>
        <taxon>Araneoidea</taxon>
        <taxon>Nephilidae</taxon>
        <taxon>Nephila</taxon>
    </lineage>
</organism>
<sequence length="141" mass="16072">VLSFLSFLIIDCEVILAEYIPFLDPFPENSIFQNLADKYYEIKYKSGKLSLKEEIILFLESYKMMGKATVTGLQHLCNHLKTRQTELLDILNSLKGNILFSEDVKTSVHHQLVCQLASICAQDNISLQVSKIFKASLIDKN</sequence>
<name>A0A8X6TZZ8_NEPPI</name>
<dbReference type="AlphaFoldDB" id="A0A8X6TZZ8"/>
<evidence type="ECO:0000313" key="5">
    <source>
        <dbReference type="Proteomes" id="UP000887013"/>
    </source>
</evidence>
<reference evidence="4" key="1">
    <citation type="submission" date="2020-08" db="EMBL/GenBank/DDBJ databases">
        <title>Multicomponent nature underlies the extraordinary mechanical properties of spider dragline silk.</title>
        <authorList>
            <person name="Kono N."/>
            <person name="Nakamura H."/>
            <person name="Mori M."/>
            <person name="Yoshida Y."/>
            <person name="Ohtoshi R."/>
            <person name="Malay A.D."/>
            <person name="Moran D.A.P."/>
            <person name="Tomita M."/>
            <person name="Numata K."/>
            <person name="Arakawa K."/>
        </authorList>
    </citation>
    <scope>NUCLEOTIDE SEQUENCE</scope>
</reference>
<feature type="signal peptide" evidence="1">
    <location>
        <begin position="1"/>
        <end position="17"/>
    </location>
</feature>
<comment type="caution">
    <text evidence="4">The sequence shown here is derived from an EMBL/GenBank/DDBJ whole genome shotgun (WGS) entry which is preliminary data.</text>
</comment>
<feature type="non-terminal residue" evidence="4">
    <location>
        <position position="1"/>
    </location>
</feature>
<evidence type="ECO:0000313" key="2">
    <source>
        <dbReference type="EMBL" id="GFS48920.1"/>
    </source>
</evidence>
<proteinExistence type="predicted"/>
<keyword evidence="5" id="KW-1185">Reference proteome</keyword>
<dbReference type="EMBL" id="BMAW01055452">
    <property type="protein sequence ID" value="GFT00873.1"/>
    <property type="molecule type" value="Genomic_DNA"/>
</dbReference>
<accession>A0A8X6TZZ8</accession>